<reference evidence="3" key="1">
    <citation type="journal article" date="2019" name="Int. J. Syst. Evol. Microbiol.">
        <title>The Global Catalogue of Microorganisms (GCM) 10K type strain sequencing project: providing services to taxonomists for standard genome sequencing and annotation.</title>
        <authorList>
            <consortium name="The Broad Institute Genomics Platform"/>
            <consortium name="The Broad Institute Genome Sequencing Center for Infectious Disease"/>
            <person name="Wu L."/>
            <person name="Ma J."/>
        </authorList>
    </citation>
    <scope>NUCLEOTIDE SEQUENCE [LARGE SCALE GENOMIC DNA]</scope>
    <source>
        <strain evidence="3">JCM 16904</strain>
    </source>
</reference>
<evidence type="ECO:0000313" key="2">
    <source>
        <dbReference type="EMBL" id="GAA3694359.1"/>
    </source>
</evidence>
<organism evidence="2 3">
    <name type="scientific">Nonomuraea antimicrobica</name>
    <dbReference type="NCBI Taxonomy" id="561173"/>
    <lineage>
        <taxon>Bacteria</taxon>
        <taxon>Bacillati</taxon>
        <taxon>Actinomycetota</taxon>
        <taxon>Actinomycetes</taxon>
        <taxon>Streptosporangiales</taxon>
        <taxon>Streptosporangiaceae</taxon>
        <taxon>Nonomuraea</taxon>
    </lineage>
</organism>
<dbReference type="Proteomes" id="UP001500902">
    <property type="component" value="Unassembled WGS sequence"/>
</dbReference>
<gene>
    <name evidence="2" type="ORF">GCM10022224_069890</name>
</gene>
<feature type="region of interest" description="Disordered" evidence="1">
    <location>
        <begin position="1"/>
        <end position="44"/>
    </location>
</feature>
<accession>A0ABP7CQ65</accession>
<name>A0ABP7CQ65_9ACTN</name>
<dbReference type="EMBL" id="BAAAZP010000141">
    <property type="protein sequence ID" value="GAA3694359.1"/>
    <property type="molecule type" value="Genomic_DNA"/>
</dbReference>
<evidence type="ECO:0000313" key="3">
    <source>
        <dbReference type="Proteomes" id="UP001500902"/>
    </source>
</evidence>
<comment type="caution">
    <text evidence="2">The sequence shown here is derived from an EMBL/GenBank/DDBJ whole genome shotgun (WGS) entry which is preliminary data.</text>
</comment>
<evidence type="ECO:0008006" key="4">
    <source>
        <dbReference type="Google" id="ProtNLM"/>
    </source>
</evidence>
<proteinExistence type="predicted"/>
<evidence type="ECO:0000256" key="1">
    <source>
        <dbReference type="SAM" id="MobiDB-lite"/>
    </source>
</evidence>
<protein>
    <recommendedName>
        <fullName evidence="4">DUF222 domain-containing protein</fullName>
    </recommendedName>
</protein>
<keyword evidence="3" id="KW-1185">Reference proteome</keyword>
<sequence>MRGGPQDPALGPALGLGFADRHGQSRTRASPQPSGEATRTGLSTTELTDALHSVRQGRALTPDHLAAKREVHESLGGRWEGRPFAVREQDDQQWRRWVAANAVRHGLRSVSDAAASHLSALTYAREALDGDWAAFRTRLCQLIDRSAR</sequence>
<feature type="compositionally biased region" description="Polar residues" evidence="1">
    <location>
        <begin position="26"/>
        <end position="44"/>
    </location>
</feature>